<evidence type="ECO:0000256" key="10">
    <source>
        <dbReference type="HAMAP-Rule" id="MF_01808"/>
    </source>
</evidence>
<dbReference type="InterPro" id="IPR011010">
    <property type="entry name" value="DNA_brk_join_enz"/>
</dbReference>
<dbReference type="GO" id="GO:0051301">
    <property type="term" value="P:cell division"/>
    <property type="evidence" value="ECO:0007669"/>
    <property type="project" value="UniProtKB-KW"/>
</dbReference>
<dbReference type="AlphaFoldDB" id="Q1MRT1"/>
<comment type="subcellular location">
    <subcellularLocation>
        <location evidence="1 10">Cytoplasm</location>
    </subcellularLocation>
</comment>
<comment type="subunit">
    <text evidence="10">Forms a cyclic heterotetrameric complex composed of two molecules of XerC and two molecules of XerD.</text>
</comment>
<feature type="domain" description="Tyr recombinase" evidence="11">
    <location>
        <begin position="110"/>
        <end position="291"/>
    </location>
</feature>
<evidence type="ECO:0000256" key="5">
    <source>
        <dbReference type="ARBA" id="ARBA00022829"/>
    </source>
</evidence>
<gene>
    <name evidence="10" type="primary">xerC</name>
    <name evidence="13" type="ordered locus">LI0239</name>
</gene>
<keyword evidence="5 10" id="KW-0159">Chromosome partition</keyword>
<dbReference type="InterPro" id="IPR002104">
    <property type="entry name" value="Integrase_catalytic"/>
</dbReference>
<evidence type="ECO:0000256" key="6">
    <source>
        <dbReference type="ARBA" id="ARBA00022908"/>
    </source>
</evidence>
<feature type="active site" evidence="10">
    <location>
        <position position="243"/>
    </location>
</feature>
<dbReference type="RefSeq" id="WP_011526321.1">
    <property type="nucleotide sequence ID" value="NC_008011.1"/>
</dbReference>
<dbReference type="OrthoDB" id="9801717at2"/>
<evidence type="ECO:0000256" key="1">
    <source>
        <dbReference type="ARBA" id="ARBA00004496"/>
    </source>
</evidence>
<evidence type="ECO:0000256" key="9">
    <source>
        <dbReference type="ARBA" id="ARBA00023306"/>
    </source>
</evidence>
<feature type="active site" evidence="10">
    <location>
        <position position="269"/>
    </location>
</feature>
<dbReference type="Gene3D" id="1.10.443.10">
    <property type="entry name" value="Intergrase catalytic core"/>
    <property type="match status" value="1"/>
</dbReference>
<name>Q1MRT1_LAWIP</name>
<proteinExistence type="inferred from homology"/>
<dbReference type="HAMAP" id="MF_01808">
    <property type="entry name" value="Recomb_XerC_XerD"/>
    <property type="match status" value="1"/>
</dbReference>
<evidence type="ECO:0000259" key="12">
    <source>
        <dbReference type="PROSITE" id="PS51900"/>
    </source>
</evidence>
<keyword evidence="7 10" id="KW-0238">DNA-binding</keyword>
<dbReference type="GO" id="GO:0003677">
    <property type="term" value="F:DNA binding"/>
    <property type="evidence" value="ECO:0007669"/>
    <property type="project" value="UniProtKB-UniRule"/>
</dbReference>
<evidence type="ECO:0000256" key="4">
    <source>
        <dbReference type="ARBA" id="ARBA00022618"/>
    </source>
</evidence>
<keyword evidence="6 10" id="KW-0229">DNA integration</keyword>
<evidence type="ECO:0000256" key="3">
    <source>
        <dbReference type="ARBA" id="ARBA00022490"/>
    </source>
</evidence>
<protein>
    <recommendedName>
        <fullName evidence="10">Tyrosine recombinase XerC</fullName>
    </recommendedName>
</protein>
<dbReference type="CDD" id="cd00798">
    <property type="entry name" value="INT_XerDC_C"/>
    <property type="match status" value="1"/>
</dbReference>
<evidence type="ECO:0000259" key="11">
    <source>
        <dbReference type="PROSITE" id="PS51898"/>
    </source>
</evidence>
<feature type="active site" description="O-(3'-phospho-DNA)-tyrosine intermediate" evidence="10">
    <location>
        <position position="278"/>
    </location>
</feature>
<dbReference type="InterPro" id="IPR004107">
    <property type="entry name" value="Integrase_SAM-like_N"/>
</dbReference>
<reference evidence="13 14" key="1">
    <citation type="submission" date="2005-11" db="EMBL/GenBank/DDBJ databases">
        <title>The complete genome sequence of Lawsonia intracellularis: the causative agent of proliferative enteropathy.</title>
        <authorList>
            <person name="Kaur K."/>
            <person name="Zhang Q."/>
            <person name="Beckler D."/>
            <person name="Munir S."/>
            <person name="Li L."/>
            <person name="Kinsley K."/>
            <person name="Herron L."/>
            <person name="Peterson A."/>
            <person name="May B."/>
            <person name="Singh S."/>
            <person name="Gebhart C."/>
            <person name="Kapur V."/>
        </authorList>
    </citation>
    <scope>NUCLEOTIDE SEQUENCE [LARGE SCALE GENOMIC DNA]</scope>
    <source>
        <strain evidence="13 14">PHE/MN1-00</strain>
    </source>
</reference>
<dbReference type="NCBIfam" id="TIGR02225">
    <property type="entry name" value="recomb_XerD"/>
    <property type="match status" value="1"/>
</dbReference>
<dbReference type="Pfam" id="PF02899">
    <property type="entry name" value="Phage_int_SAM_1"/>
    <property type="match status" value="1"/>
</dbReference>
<dbReference type="GO" id="GO:0009037">
    <property type="term" value="F:tyrosine-based site-specific recombinase activity"/>
    <property type="evidence" value="ECO:0007669"/>
    <property type="project" value="UniProtKB-UniRule"/>
</dbReference>
<dbReference type="STRING" id="363253.LI0239"/>
<feature type="domain" description="Core-binding (CB)" evidence="12">
    <location>
        <begin position="4"/>
        <end position="89"/>
    </location>
</feature>
<dbReference type="NCBIfam" id="NF001399">
    <property type="entry name" value="PRK00283.1"/>
    <property type="match status" value="1"/>
</dbReference>
<evidence type="ECO:0000256" key="2">
    <source>
        <dbReference type="ARBA" id="ARBA00010450"/>
    </source>
</evidence>
<evidence type="ECO:0000313" key="13">
    <source>
        <dbReference type="EMBL" id="CAJ54295.1"/>
    </source>
</evidence>
<feature type="active site" evidence="10">
    <location>
        <position position="246"/>
    </location>
</feature>
<dbReference type="GO" id="GO:0005737">
    <property type="term" value="C:cytoplasm"/>
    <property type="evidence" value="ECO:0007669"/>
    <property type="project" value="UniProtKB-SubCell"/>
</dbReference>
<dbReference type="Gene3D" id="1.10.150.130">
    <property type="match status" value="1"/>
</dbReference>
<dbReference type="GO" id="GO:0006313">
    <property type="term" value="P:DNA transposition"/>
    <property type="evidence" value="ECO:0007669"/>
    <property type="project" value="UniProtKB-UniRule"/>
</dbReference>
<dbReference type="PROSITE" id="PS51900">
    <property type="entry name" value="CB"/>
    <property type="match status" value="1"/>
</dbReference>
<dbReference type="PANTHER" id="PTHR30349:SF81">
    <property type="entry name" value="TYROSINE RECOMBINASE XERC"/>
    <property type="match status" value="1"/>
</dbReference>
<dbReference type="InterPro" id="IPR050090">
    <property type="entry name" value="Tyrosine_recombinase_XerCD"/>
</dbReference>
<dbReference type="KEGG" id="lip:LI0239"/>
<keyword evidence="4 10" id="KW-0132">Cell division</keyword>
<feature type="active site" evidence="10">
    <location>
        <position position="174"/>
    </location>
</feature>
<comment type="similarity">
    <text evidence="10">Belongs to the 'phage' integrase family. XerC subfamily.</text>
</comment>
<accession>Q1MRT1</accession>
<dbReference type="InterPro" id="IPR023009">
    <property type="entry name" value="Tyrosine_recombinase_XerC/XerD"/>
</dbReference>
<feature type="active site" evidence="10">
    <location>
        <position position="150"/>
    </location>
</feature>
<keyword evidence="9 10" id="KW-0131">Cell cycle</keyword>
<dbReference type="InterPro" id="IPR013762">
    <property type="entry name" value="Integrase-like_cat_sf"/>
</dbReference>
<keyword evidence="3 10" id="KW-0963">Cytoplasm</keyword>
<dbReference type="InterPro" id="IPR011932">
    <property type="entry name" value="Recomb_XerD"/>
</dbReference>
<dbReference type="EMBL" id="AM180252">
    <property type="protein sequence ID" value="CAJ54295.1"/>
    <property type="molecule type" value="Genomic_DNA"/>
</dbReference>
<evidence type="ECO:0000256" key="7">
    <source>
        <dbReference type="ARBA" id="ARBA00023125"/>
    </source>
</evidence>
<evidence type="ECO:0000313" key="14">
    <source>
        <dbReference type="Proteomes" id="UP000002430"/>
    </source>
</evidence>
<organism evidence="13 14">
    <name type="scientific">Lawsonia intracellularis (strain PHE/MN1-00)</name>
    <dbReference type="NCBI Taxonomy" id="363253"/>
    <lineage>
        <taxon>Bacteria</taxon>
        <taxon>Pseudomonadati</taxon>
        <taxon>Thermodesulfobacteriota</taxon>
        <taxon>Desulfovibrionia</taxon>
        <taxon>Desulfovibrionales</taxon>
        <taxon>Desulfovibrionaceae</taxon>
        <taxon>Lawsonia</taxon>
    </lineage>
</organism>
<keyword evidence="14" id="KW-1185">Reference proteome</keyword>
<dbReference type="GO" id="GO:0007059">
    <property type="term" value="P:chromosome segregation"/>
    <property type="evidence" value="ECO:0007669"/>
    <property type="project" value="UniProtKB-UniRule"/>
</dbReference>
<keyword evidence="8 10" id="KW-0233">DNA recombination</keyword>
<dbReference type="InterPro" id="IPR010998">
    <property type="entry name" value="Integrase_recombinase_N"/>
</dbReference>
<evidence type="ECO:0000256" key="8">
    <source>
        <dbReference type="ARBA" id="ARBA00023172"/>
    </source>
</evidence>
<dbReference type="eggNOG" id="COG4974">
    <property type="taxonomic scope" value="Bacteria"/>
</dbReference>
<dbReference type="Proteomes" id="UP000002430">
    <property type="component" value="Chromosome"/>
</dbReference>
<dbReference type="PROSITE" id="PS51898">
    <property type="entry name" value="TYR_RECOMBINASE"/>
    <property type="match status" value="1"/>
</dbReference>
<comment type="function">
    <text evidence="10">Site-specific tyrosine recombinase, which acts by catalyzing the cutting and rejoining of the recombining DNA molecules. The XerC-XerD complex is essential to convert dimers of the bacterial chromosome into monomers to permit their segregation at cell division. It also contributes to the segregational stability of plasmids.</text>
</comment>
<dbReference type="HOGENOM" id="CLU_027562_9_6_7"/>
<dbReference type="Pfam" id="PF00589">
    <property type="entry name" value="Phage_integrase"/>
    <property type="match status" value="1"/>
</dbReference>
<comment type="similarity">
    <text evidence="2">Belongs to the 'phage' integrase family. XerD subfamily.</text>
</comment>
<sequence length="306" mass="35314">MDTIFSSQLAWKWLDKLISERGLSHNTIQAYKQDIDVFYLFFQDAGCNFNSIDDEYIMLFIIWLRKRGDSSRTLARRLSSIRNFFHWCVEEDILLSNPALLIDGPKLPSLLPNILSQDEMLRLLTTPDITNKLGFRDKVILELLYASGIRVSELIGVHVLDFDQDKGIIKVFGKGGKERYIPLHSSAMKLLIHYVQKIRPMFTPIEKFLFLNRSGKGLTRQAIWKIIKRYALLASINKSISPHTFRHTFATHLLEGGADLRSVQLLLGHVDMSATELYTHVQSDRLKYIHSMFHPRSNYVSSEITT</sequence>
<dbReference type="SUPFAM" id="SSF56349">
    <property type="entry name" value="DNA breaking-rejoining enzymes"/>
    <property type="match status" value="1"/>
</dbReference>
<dbReference type="PANTHER" id="PTHR30349">
    <property type="entry name" value="PHAGE INTEGRASE-RELATED"/>
    <property type="match status" value="1"/>
</dbReference>
<dbReference type="InterPro" id="IPR044068">
    <property type="entry name" value="CB"/>
</dbReference>